<reference evidence="2" key="1">
    <citation type="submission" date="2018-05" db="EMBL/GenBank/DDBJ databases">
        <authorList>
            <person name="Lanie J.A."/>
            <person name="Ng W.-L."/>
            <person name="Kazmierczak K.M."/>
            <person name="Andrzejewski T.M."/>
            <person name="Davidsen T.M."/>
            <person name="Wayne K.J."/>
            <person name="Tettelin H."/>
            <person name="Glass J.I."/>
            <person name="Rusch D."/>
            <person name="Podicherti R."/>
            <person name="Tsui H.-C.T."/>
            <person name="Winkler M.E."/>
        </authorList>
    </citation>
    <scope>NUCLEOTIDE SEQUENCE</scope>
</reference>
<evidence type="ECO:0000256" key="1">
    <source>
        <dbReference type="SAM" id="Phobius"/>
    </source>
</evidence>
<sequence>MKLETSTHSRPHKGLAFYLSAATVILAIGWSRYLPIENSALHNFSPVLALFFCGAVYLRGSIGWLIPTVAVIGSDLALNPTYGESPFAPFMLATYGSYGLAVFAGTYIRKRKSWTTLLGGVAGCSLLFYVVTCSCAWLYNPVYPKSIVGLWQALTLGQPGYPPAYLFLRNSLLSDLLFTGAFATVCEWALAKQAQRGKTE</sequence>
<keyword evidence="1" id="KW-1133">Transmembrane helix</keyword>
<gene>
    <name evidence="2" type="ORF">METZ01_LOCUS218589</name>
</gene>
<feature type="transmembrane region" description="Helical" evidence="1">
    <location>
        <begin position="87"/>
        <end position="108"/>
    </location>
</feature>
<feature type="transmembrane region" description="Helical" evidence="1">
    <location>
        <begin position="115"/>
        <end position="139"/>
    </location>
</feature>
<dbReference type="AlphaFoldDB" id="A0A382FT38"/>
<protein>
    <submittedName>
        <fullName evidence="2">Uncharacterized protein</fullName>
    </submittedName>
</protein>
<feature type="transmembrane region" description="Helical" evidence="1">
    <location>
        <begin position="172"/>
        <end position="191"/>
    </location>
</feature>
<accession>A0A382FT38</accession>
<feature type="transmembrane region" description="Helical" evidence="1">
    <location>
        <begin position="15"/>
        <end position="35"/>
    </location>
</feature>
<dbReference type="Pfam" id="PF20221">
    <property type="entry name" value="DUF6580"/>
    <property type="match status" value="1"/>
</dbReference>
<dbReference type="InterPro" id="IPR046487">
    <property type="entry name" value="DUF6580"/>
</dbReference>
<keyword evidence="1" id="KW-0812">Transmembrane</keyword>
<name>A0A382FT38_9ZZZZ</name>
<organism evidence="2">
    <name type="scientific">marine metagenome</name>
    <dbReference type="NCBI Taxonomy" id="408172"/>
    <lineage>
        <taxon>unclassified sequences</taxon>
        <taxon>metagenomes</taxon>
        <taxon>ecological metagenomes</taxon>
    </lineage>
</organism>
<keyword evidence="1" id="KW-0472">Membrane</keyword>
<feature type="non-terminal residue" evidence="2">
    <location>
        <position position="200"/>
    </location>
</feature>
<evidence type="ECO:0000313" key="2">
    <source>
        <dbReference type="EMBL" id="SVB65735.1"/>
    </source>
</evidence>
<feature type="transmembrane region" description="Helical" evidence="1">
    <location>
        <begin position="47"/>
        <end position="67"/>
    </location>
</feature>
<dbReference type="EMBL" id="UINC01051501">
    <property type="protein sequence ID" value="SVB65735.1"/>
    <property type="molecule type" value="Genomic_DNA"/>
</dbReference>
<proteinExistence type="predicted"/>